<feature type="transmembrane region" description="Helical" evidence="6">
    <location>
        <begin position="344"/>
        <end position="364"/>
    </location>
</feature>
<feature type="transmembrane region" description="Helical" evidence="6">
    <location>
        <begin position="122"/>
        <end position="142"/>
    </location>
</feature>
<evidence type="ECO:0000256" key="5">
    <source>
        <dbReference type="ARBA" id="ARBA00023136"/>
    </source>
</evidence>
<dbReference type="InterPro" id="IPR002293">
    <property type="entry name" value="AA/rel_permease1"/>
</dbReference>
<feature type="transmembrane region" description="Helical" evidence="6">
    <location>
        <begin position="12"/>
        <end position="34"/>
    </location>
</feature>
<protein>
    <submittedName>
        <fullName evidence="7">Uncharacterized amino acid permease, GabP family</fullName>
    </submittedName>
</protein>
<dbReference type="GO" id="GO:0005886">
    <property type="term" value="C:plasma membrane"/>
    <property type="evidence" value="ECO:0007669"/>
    <property type="project" value="UniProtKB-SubCell"/>
</dbReference>
<dbReference type="PANTHER" id="PTHR42770">
    <property type="entry name" value="AMINO ACID TRANSPORTER-RELATED"/>
    <property type="match status" value="1"/>
</dbReference>
<keyword evidence="5 6" id="KW-0472">Membrane</keyword>
<feature type="transmembrane region" description="Helical" evidence="6">
    <location>
        <begin position="318"/>
        <end position="338"/>
    </location>
</feature>
<feature type="non-terminal residue" evidence="7">
    <location>
        <position position="384"/>
    </location>
</feature>
<keyword evidence="4 6" id="KW-1133">Transmembrane helix</keyword>
<dbReference type="GO" id="GO:0022857">
    <property type="term" value="F:transmembrane transporter activity"/>
    <property type="evidence" value="ECO:0007669"/>
    <property type="project" value="InterPro"/>
</dbReference>
<evidence type="ECO:0000256" key="4">
    <source>
        <dbReference type="ARBA" id="ARBA00022989"/>
    </source>
</evidence>
<keyword evidence="3 6" id="KW-0812">Transmembrane</keyword>
<evidence type="ECO:0000256" key="3">
    <source>
        <dbReference type="ARBA" id="ARBA00022692"/>
    </source>
</evidence>
<evidence type="ECO:0000256" key="1">
    <source>
        <dbReference type="ARBA" id="ARBA00004651"/>
    </source>
</evidence>
<dbReference type="PANTHER" id="PTHR42770:SF11">
    <property type="entry name" value="INNER MEMBRANE TRANSPORT PROTEIN YBAT"/>
    <property type="match status" value="1"/>
</dbReference>
<dbReference type="PIRSF" id="PIRSF006060">
    <property type="entry name" value="AA_transporter"/>
    <property type="match status" value="1"/>
</dbReference>
<proteinExistence type="predicted"/>
<evidence type="ECO:0000256" key="6">
    <source>
        <dbReference type="SAM" id="Phobius"/>
    </source>
</evidence>
<evidence type="ECO:0000256" key="2">
    <source>
        <dbReference type="ARBA" id="ARBA00022475"/>
    </source>
</evidence>
<keyword evidence="2" id="KW-1003">Cell membrane</keyword>
<name>A0A3B0U7M8_9ZZZZ</name>
<evidence type="ECO:0000313" key="7">
    <source>
        <dbReference type="EMBL" id="VAW24393.1"/>
    </source>
</evidence>
<gene>
    <name evidence="7" type="ORF">MNBD_BACTEROID04-2034</name>
</gene>
<feature type="transmembrane region" description="Helical" evidence="6">
    <location>
        <begin position="40"/>
        <end position="58"/>
    </location>
</feature>
<feature type="transmembrane region" description="Helical" evidence="6">
    <location>
        <begin position="154"/>
        <end position="173"/>
    </location>
</feature>
<dbReference type="AlphaFoldDB" id="A0A3B0U7M8"/>
<dbReference type="InterPro" id="IPR050367">
    <property type="entry name" value="APC_superfamily"/>
</dbReference>
<dbReference type="EMBL" id="UOER01000261">
    <property type="protein sequence ID" value="VAW24393.1"/>
    <property type="molecule type" value="Genomic_DNA"/>
</dbReference>
<organism evidence="7">
    <name type="scientific">hydrothermal vent metagenome</name>
    <dbReference type="NCBI Taxonomy" id="652676"/>
    <lineage>
        <taxon>unclassified sequences</taxon>
        <taxon>metagenomes</taxon>
        <taxon>ecological metagenomes</taxon>
    </lineage>
</organism>
<feature type="transmembrane region" description="Helical" evidence="6">
    <location>
        <begin position="226"/>
        <end position="249"/>
    </location>
</feature>
<sequence length="384" mass="41235">MKSKKIGLREAISIGIGGMVGGGIFAVLGLAVSLGKGGTPISFLIAGLIALITSYSYVKLSLTYPDRGGTVKFINQGFGKGIFSGGINNLLWVSYIIMLSLYASAFGSYAPNLFKLTSDNFLNTHIATTAIVIYATIINYYSIKVVGKIESYAVIIKLIILISFVFIGAYGLFSNPNLSQLAVANWESPLKLLTAGMVIFVAYEGFELIANAAPDIVNPTKNIPRAYYYSVIFVIILYIVIATITVGSLPFSKIAIAQDYVLAEAAKPMLGKIGFTIITLAALISTFSAINASLYGGSRVSYEIAEDDELPHELTSKLWNQPIGLIITAITTIILANTLNLESISTAGSVGFLFIFSMVNYVGFKLHKDIKATKVIPFLGFTLC</sequence>
<reference evidence="7" key="1">
    <citation type="submission" date="2018-06" db="EMBL/GenBank/DDBJ databases">
        <authorList>
            <person name="Zhirakovskaya E."/>
        </authorList>
    </citation>
    <scope>NUCLEOTIDE SEQUENCE</scope>
</reference>
<accession>A0A3B0U7M8</accession>
<feature type="transmembrane region" description="Helical" evidence="6">
    <location>
        <begin position="269"/>
        <end position="297"/>
    </location>
</feature>
<dbReference type="Gene3D" id="1.20.1740.10">
    <property type="entry name" value="Amino acid/polyamine transporter I"/>
    <property type="match status" value="1"/>
</dbReference>
<comment type="subcellular location">
    <subcellularLocation>
        <location evidence="1">Cell membrane</location>
        <topology evidence="1">Multi-pass membrane protein</topology>
    </subcellularLocation>
</comment>
<feature type="transmembrane region" description="Helical" evidence="6">
    <location>
        <begin position="193"/>
        <end position="214"/>
    </location>
</feature>
<feature type="transmembrane region" description="Helical" evidence="6">
    <location>
        <begin position="90"/>
        <end position="110"/>
    </location>
</feature>
<dbReference type="Pfam" id="PF13520">
    <property type="entry name" value="AA_permease_2"/>
    <property type="match status" value="1"/>
</dbReference>